<gene>
    <name evidence="2" type="ORF">HMPREF1062_03629</name>
</gene>
<evidence type="ECO:0008006" key="4">
    <source>
        <dbReference type="Google" id="ProtNLM"/>
    </source>
</evidence>
<dbReference type="HOGENOM" id="CLU_651557_0_0_10"/>
<evidence type="ECO:0000313" key="2">
    <source>
        <dbReference type="EMBL" id="EIY27954.1"/>
    </source>
</evidence>
<feature type="transmembrane region" description="Helical" evidence="1">
    <location>
        <begin position="55"/>
        <end position="72"/>
    </location>
</feature>
<protein>
    <recommendedName>
        <fullName evidence="4">O-antigen polymerase</fullName>
    </recommendedName>
</protein>
<evidence type="ECO:0000313" key="3">
    <source>
        <dbReference type="Proteomes" id="UP000003741"/>
    </source>
</evidence>
<feature type="transmembrane region" description="Helical" evidence="1">
    <location>
        <begin position="195"/>
        <end position="216"/>
    </location>
</feature>
<proteinExistence type="predicted"/>
<accession>I9F4N7</accession>
<comment type="caution">
    <text evidence="2">The sequence shown here is derived from an EMBL/GenBank/DDBJ whole genome shotgun (WGS) entry which is preliminary data.</text>
</comment>
<keyword evidence="1" id="KW-1133">Transmembrane helix</keyword>
<evidence type="ECO:0000256" key="1">
    <source>
        <dbReference type="SAM" id="Phobius"/>
    </source>
</evidence>
<reference evidence="2 3" key="1">
    <citation type="submission" date="2012-02" db="EMBL/GenBank/DDBJ databases">
        <title>The Genome Sequence of Bacteroides cellulosilyticus CL02T12C19.</title>
        <authorList>
            <consortium name="The Broad Institute Genome Sequencing Platform"/>
            <person name="Earl A."/>
            <person name="Ward D."/>
            <person name="Feldgarden M."/>
            <person name="Gevers D."/>
            <person name="Zitomersky N.L."/>
            <person name="Coyne M.J."/>
            <person name="Comstock L.E."/>
            <person name="Young S.K."/>
            <person name="Zeng Q."/>
            <person name="Gargeya S."/>
            <person name="Fitzgerald M."/>
            <person name="Haas B."/>
            <person name="Abouelleil A."/>
            <person name="Alvarado L."/>
            <person name="Arachchi H.M."/>
            <person name="Berlin A."/>
            <person name="Chapman S.B."/>
            <person name="Gearin G."/>
            <person name="Goldberg J."/>
            <person name="Griggs A."/>
            <person name="Gujja S."/>
            <person name="Hansen M."/>
            <person name="Heiman D."/>
            <person name="Howarth C."/>
            <person name="Larimer J."/>
            <person name="Lui A."/>
            <person name="MacDonald P.J.P."/>
            <person name="McCowen C."/>
            <person name="Montmayeur A."/>
            <person name="Murphy C."/>
            <person name="Neiman D."/>
            <person name="Pearson M."/>
            <person name="Priest M."/>
            <person name="Roberts A."/>
            <person name="Saif S."/>
            <person name="Shea T."/>
            <person name="Sisk P."/>
            <person name="Stolte C."/>
            <person name="Sykes S."/>
            <person name="Wortman J."/>
            <person name="Nusbaum C."/>
            <person name="Birren B."/>
        </authorList>
    </citation>
    <scope>NUCLEOTIDE SEQUENCE [LARGE SCALE GENOMIC DNA]</scope>
    <source>
        <strain evidence="2 3">CL02T12C19</strain>
    </source>
</reference>
<sequence>MKDFFTKCSLYLFIIALITSSFPFYIWGNSLFNIGLFLGYPLSFLLWKQKMKLRHAFIVFLFVCFYFYAFLFANNLNFLGYMLALFPFCLFLISGKYWRIIYQKYIFLFSITLIPSLIVYFLVVWLDFSLPYKEIEPINELKNYTYFAYPFCVIPNIGIRAFRFCGFYDEPGVIGTIAGVFLVTNRVNLKEWKNWPILVAGIFSFSLYFYVLLLLYFLLFSNLKMKIIFVVTVCSIIIPIKEDPLLEKFLFSRMEFEDGTFSGNNRTSASFETWYQDYLFSDNVFWGYGKGKSLIVDSGGASYKHLIVDYGIVMFLIYCLAFVLLYWEKFRRSKNMLLLIMLFLSLIYQRPFIFSTIYLFLLISPIYNLDSRKDSKGLMKG</sequence>
<feature type="transmembrane region" description="Helical" evidence="1">
    <location>
        <begin position="9"/>
        <end position="26"/>
    </location>
</feature>
<dbReference type="Proteomes" id="UP000003741">
    <property type="component" value="Unassembled WGS sequence"/>
</dbReference>
<keyword evidence="3" id="KW-1185">Reference proteome</keyword>
<organism evidence="2 3">
    <name type="scientific">Bacteroides cellulosilyticus CL02T12C19</name>
    <dbReference type="NCBI Taxonomy" id="997874"/>
    <lineage>
        <taxon>Bacteria</taxon>
        <taxon>Pseudomonadati</taxon>
        <taxon>Bacteroidota</taxon>
        <taxon>Bacteroidia</taxon>
        <taxon>Bacteroidales</taxon>
        <taxon>Bacteroidaceae</taxon>
        <taxon>Bacteroides</taxon>
    </lineage>
</organism>
<feature type="transmembrane region" description="Helical" evidence="1">
    <location>
        <begin position="307"/>
        <end position="327"/>
    </location>
</feature>
<name>I9F4N7_9BACE</name>
<feature type="transmembrane region" description="Helical" evidence="1">
    <location>
        <begin position="223"/>
        <end position="240"/>
    </location>
</feature>
<feature type="transmembrane region" description="Helical" evidence="1">
    <location>
        <begin position="339"/>
        <end position="363"/>
    </location>
</feature>
<keyword evidence="1" id="KW-0472">Membrane</keyword>
<keyword evidence="1" id="KW-0812">Transmembrane</keyword>
<feature type="transmembrane region" description="Helical" evidence="1">
    <location>
        <begin position="78"/>
        <end position="98"/>
    </location>
</feature>
<dbReference type="AlphaFoldDB" id="I9F4N7"/>
<dbReference type="EMBL" id="AGXG01000080">
    <property type="protein sequence ID" value="EIY27954.1"/>
    <property type="molecule type" value="Genomic_DNA"/>
</dbReference>
<dbReference type="PATRIC" id="fig|997874.3.peg.3720"/>
<feature type="transmembrane region" description="Helical" evidence="1">
    <location>
        <begin position="105"/>
        <end position="126"/>
    </location>
</feature>